<dbReference type="Proteomes" id="UP000008281">
    <property type="component" value="Unassembled WGS sequence"/>
</dbReference>
<gene>
    <name evidence="2" type="ORF">CRE_10377</name>
</gene>
<evidence type="ECO:0000313" key="2">
    <source>
        <dbReference type="EMBL" id="EFP06997.1"/>
    </source>
</evidence>
<reference evidence="2" key="1">
    <citation type="submission" date="2007-07" db="EMBL/GenBank/DDBJ databases">
        <title>PCAP assembly of the Caenorhabditis remanei genome.</title>
        <authorList>
            <consortium name="The Caenorhabditis remanei Sequencing Consortium"/>
            <person name="Wilson R.K."/>
        </authorList>
    </citation>
    <scope>NUCLEOTIDE SEQUENCE [LARGE SCALE GENOMIC DNA]</scope>
    <source>
        <strain evidence="2">PB4641</strain>
    </source>
</reference>
<dbReference type="AlphaFoldDB" id="E3MQN4"/>
<dbReference type="EMBL" id="DS268466">
    <property type="protein sequence ID" value="EFP06997.1"/>
    <property type="molecule type" value="Genomic_DNA"/>
</dbReference>
<name>E3MQN4_CAERE</name>
<organism evidence="3">
    <name type="scientific">Caenorhabditis remanei</name>
    <name type="common">Caenorhabditis vulgaris</name>
    <dbReference type="NCBI Taxonomy" id="31234"/>
    <lineage>
        <taxon>Eukaryota</taxon>
        <taxon>Metazoa</taxon>
        <taxon>Ecdysozoa</taxon>
        <taxon>Nematoda</taxon>
        <taxon>Chromadorea</taxon>
        <taxon>Rhabditida</taxon>
        <taxon>Rhabditina</taxon>
        <taxon>Rhabditomorpha</taxon>
        <taxon>Rhabditoidea</taxon>
        <taxon>Rhabditidae</taxon>
        <taxon>Peloderinae</taxon>
        <taxon>Caenorhabditis</taxon>
    </lineage>
</organism>
<feature type="region of interest" description="Disordered" evidence="1">
    <location>
        <begin position="42"/>
        <end position="108"/>
    </location>
</feature>
<keyword evidence="3" id="KW-1185">Reference proteome</keyword>
<sequence>MSTNVPMLTGNGLTDLPNLIEMAQCKHSKAFHTDLWERLEEIEEEESKKRPPFAEEESLGAKKQKTSGDSEDIEDPPRPEGYDEFSDEWLKDIDEYDGIEDWEDSDDN</sequence>
<evidence type="ECO:0000313" key="3">
    <source>
        <dbReference type="Proteomes" id="UP000008281"/>
    </source>
</evidence>
<accession>E3MQN4</accession>
<evidence type="ECO:0000256" key="1">
    <source>
        <dbReference type="SAM" id="MobiDB-lite"/>
    </source>
</evidence>
<feature type="compositionally biased region" description="Acidic residues" evidence="1">
    <location>
        <begin position="94"/>
        <end position="108"/>
    </location>
</feature>
<dbReference type="HOGENOM" id="CLU_2199425_0_0_1"/>
<proteinExistence type="predicted"/>
<protein>
    <submittedName>
        <fullName evidence="2">Uncharacterized protein</fullName>
    </submittedName>
</protein>
<dbReference type="InParanoid" id="E3MQN4"/>